<dbReference type="EMBL" id="MGDE01000157">
    <property type="protein sequence ID" value="OGL44996.1"/>
    <property type="molecule type" value="Genomic_DNA"/>
</dbReference>
<comment type="caution">
    <text evidence="3">The sequence shown here is derived from an EMBL/GenBank/DDBJ whole genome shotgun (WGS) entry which is preliminary data.</text>
</comment>
<dbReference type="PANTHER" id="PTHR43566">
    <property type="entry name" value="CONSERVED PROTEIN"/>
    <property type="match status" value="1"/>
</dbReference>
<dbReference type="SUPFAM" id="SSF52980">
    <property type="entry name" value="Restriction endonuclease-like"/>
    <property type="match status" value="1"/>
</dbReference>
<dbReference type="Pfam" id="PF13635">
    <property type="entry name" value="DUF4143"/>
    <property type="match status" value="1"/>
</dbReference>
<name>A0A1F7RTU9_9BACT</name>
<dbReference type="PANTHER" id="PTHR43566:SF2">
    <property type="entry name" value="DUF4143 DOMAIN-CONTAINING PROTEIN"/>
    <property type="match status" value="1"/>
</dbReference>
<feature type="domain" description="DUF4143" evidence="2">
    <location>
        <begin position="175"/>
        <end position="334"/>
    </location>
</feature>
<feature type="domain" description="AAA" evidence="1">
    <location>
        <begin position="18"/>
        <end position="133"/>
    </location>
</feature>
<dbReference type="Pfam" id="PF13173">
    <property type="entry name" value="AAA_14"/>
    <property type="match status" value="1"/>
</dbReference>
<proteinExistence type="predicted"/>
<dbReference type="InterPro" id="IPR041682">
    <property type="entry name" value="AAA_14"/>
</dbReference>
<dbReference type="InterPro" id="IPR011335">
    <property type="entry name" value="Restrct_endonuc-II-like"/>
</dbReference>
<dbReference type="Proteomes" id="UP000178797">
    <property type="component" value="Unassembled WGS sequence"/>
</dbReference>
<dbReference type="InterPro" id="IPR025420">
    <property type="entry name" value="DUF4143"/>
</dbReference>
<reference evidence="3 4" key="1">
    <citation type="journal article" date="2016" name="Nat. Commun.">
        <title>Thousands of microbial genomes shed light on interconnected biogeochemical processes in an aquifer system.</title>
        <authorList>
            <person name="Anantharaman K."/>
            <person name="Brown C.T."/>
            <person name="Hug L.A."/>
            <person name="Sharon I."/>
            <person name="Castelle C.J."/>
            <person name="Probst A.J."/>
            <person name="Thomas B.C."/>
            <person name="Singh A."/>
            <person name="Wilkins M.J."/>
            <person name="Karaoz U."/>
            <person name="Brodie E.L."/>
            <person name="Williams K.H."/>
            <person name="Hubbard S.S."/>
            <person name="Banfield J.F."/>
        </authorList>
    </citation>
    <scope>NUCLEOTIDE SEQUENCE [LARGE SCALE GENOMIC DNA]</scope>
</reference>
<sequence length="390" mass="45260">MIKRTISKKLKSLSSRFPVISVIGPRQSGKTTLVKHVFSRLQYVSLEDLDTRDFALHDPRGFLSTYNKGVIIDEVQRVPALFSYIQTAVDKKNSACQFILTGSQNILIQENISQTLAGRVAILKLLPLSLEELKHTPYELNNAEKYIFKGFYPRIYDKKIAPSDWYPNYIQTYVERDVRLLKNIENLNIFQKFVKMCAGRAGQILNLSSLGNECGITHNTARSWLSILESSYIIFFLKPYYRNFNKRLVKMPKLYFYDTGLLCSLLGIQNTKQLATHYLKGNLFESFVMSEITKERFNKGLEPNCYYWRDKTGNEIDCIIEIADKLLQVEIKSGKTVTSDFFDGLKYWEKVAGKKYSNPYLIYGGNEFQKRTQVDIISWKNIPFIFDLYK</sequence>
<dbReference type="InterPro" id="IPR027417">
    <property type="entry name" value="P-loop_NTPase"/>
</dbReference>
<accession>A0A1F7RTU9</accession>
<gene>
    <name evidence="3" type="ORF">A2W05_01495</name>
</gene>
<evidence type="ECO:0000313" key="4">
    <source>
        <dbReference type="Proteomes" id="UP000178797"/>
    </source>
</evidence>
<organism evidence="3 4">
    <name type="scientific">Candidatus Schekmanbacteria bacterium RBG_16_38_10</name>
    <dbReference type="NCBI Taxonomy" id="1817879"/>
    <lineage>
        <taxon>Bacteria</taxon>
        <taxon>Candidatus Schekmaniibacteriota</taxon>
    </lineage>
</organism>
<evidence type="ECO:0000259" key="1">
    <source>
        <dbReference type="Pfam" id="PF13173"/>
    </source>
</evidence>
<protein>
    <submittedName>
        <fullName evidence="3">AAA family ATPase</fullName>
    </submittedName>
</protein>
<evidence type="ECO:0000313" key="3">
    <source>
        <dbReference type="EMBL" id="OGL44996.1"/>
    </source>
</evidence>
<dbReference type="Gene3D" id="3.40.50.300">
    <property type="entry name" value="P-loop containing nucleotide triphosphate hydrolases"/>
    <property type="match status" value="1"/>
</dbReference>
<dbReference type="AlphaFoldDB" id="A0A1F7RTU9"/>
<evidence type="ECO:0000259" key="2">
    <source>
        <dbReference type="Pfam" id="PF13635"/>
    </source>
</evidence>
<dbReference type="SUPFAM" id="SSF52540">
    <property type="entry name" value="P-loop containing nucleoside triphosphate hydrolases"/>
    <property type="match status" value="1"/>
</dbReference>